<dbReference type="AlphaFoldDB" id="A0A150K811"/>
<comment type="caution">
    <text evidence="2">The sequence shown here is derived from an EMBL/GenBank/DDBJ whole genome shotgun (WGS) entry which is preliminary data.</text>
</comment>
<dbReference type="EMBL" id="LQYI01000133">
    <property type="protein sequence ID" value="KYC62061.1"/>
    <property type="molecule type" value="Genomic_DNA"/>
</dbReference>
<sequence>MLKTAITGHKNLLENKPLGAASFTGLFFCAALFETLPAEQDRFSAR</sequence>
<evidence type="ECO:0000313" key="1">
    <source>
        <dbReference type="EMBL" id="KYC62061.1"/>
    </source>
</evidence>
<evidence type="ECO:0000313" key="2">
    <source>
        <dbReference type="EMBL" id="KYC65546.1"/>
    </source>
</evidence>
<accession>A0A150K811</accession>
<evidence type="ECO:0000313" key="3">
    <source>
        <dbReference type="Proteomes" id="UP000075288"/>
    </source>
</evidence>
<dbReference type="EMBL" id="LQYG01000015">
    <property type="protein sequence ID" value="KYC65546.1"/>
    <property type="molecule type" value="Genomic_DNA"/>
</dbReference>
<evidence type="ECO:0000313" key="4">
    <source>
        <dbReference type="Proteomes" id="UP000075304"/>
    </source>
</evidence>
<name>A0A150K811_HEYCO</name>
<reference evidence="3 4" key="1">
    <citation type="submission" date="2016-01" db="EMBL/GenBank/DDBJ databases">
        <title>Genome Sequences of Twelve Sporeforming Bacillus Species Isolated from Foods.</title>
        <authorList>
            <person name="Berendsen E.M."/>
            <person name="Wells-Bennik M.H."/>
            <person name="Krawcyk A.O."/>
            <person name="De Jong A."/>
            <person name="Holsappel S."/>
            <person name="Eijlander R.T."/>
            <person name="Kuipers O.P."/>
        </authorList>
    </citation>
    <scope>NUCLEOTIDE SEQUENCE [LARGE SCALE GENOMIC DNA]</scope>
    <source>
        <strain evidence="2 3">B4098</strain>
        <strain evidence="1 4">B4099</strain>
    </source>
</reference>
<proteinExistence type="predicted"/>
<dbReference type="Proteomes" id="UP000075304">
    <property type="component" value="Unassembled WGS sequence"/>
</dbReference>
<protein>
    <submittedName>
        <fullName evidence="2">Uncharacterized protein</fullName>
    </submittedName>
</protein>
<dbReference type="Proteomes" id="UP000075288">
    <property type="component" value="Unassembled WGS sequence"/>
</dbReference>
<gene>
    <name evidence="2" type="ORF">B4098_3334</name>
    <name evidence="1" type="ORF">B4099_3558</name>
</gene>
<organism evidence="2 3">
    <name type="scientific">Heyndrickxia coagulans</name>
    <name type="common">Weizmannia coagulans</name>
    <dbReference type="NCBI Taxonomy" id="1398"/>
    <lineage>
        <taxon>Bacteria</taxon>
        <taxon>Bacillati</taxon>
        <taxon>Bacillota</taxon>
        <taxon>Bacilli</taxon>
        <taxon>Bacillales</taxon>
        <taxon>Bacillaceae</taxon>
        <taxon>Heyndrickxia</taxon>
    </lineage>
</organism>